<feature type="domain" description="Carbohydrate kinase PfkB" evidence="13">
    <location>
        <begin position="1"/>
        <end position="294"/>
    </location>
</feature>
<feature type="binding site" evidence="12">
    <location>
        <position position="287"/>
    </location>
    <ligand>
        <name>K(+)</name>
        <dbReference type="ChEBI" id="CHEBI:29103"/>
    </ligand>
</feature>
<gene>
    <name evidence="12" type="primary">rbsK</name>
    <name evidence="14" type="ORF">PAT3040_05622</name>
</gene>
<comment type="caution">
    <text evidence="12">Lacks conserved residue(s) required for the propagation of feature annotation.</text>
</comment>
<dbReference type="PANTHER" id="PTHR10584:SF166">
    <property type="entry name" value="RIBOKINASE"/>
    <property type="match status" value="1"/>
</dbReference>
<dbReference type="CDD" id="cd01174">
    <property type="entry name" value="ribokinase"/>
    <property type="match status" value="1"/>
</dbReference>
<keyword evidence="9 12" id="KW-0460">Magnesium</keyword>
<feature type="binding site" evidence="12">
    <location>
        <position position="282"/>
    </location>
    <ligand>
        <name>K(+)</name>
        <dbReference type="ChEBI" id="CHEBI:29103"/>
    </ligand>
</feature>
<dbReference type="AlphaFoldDB" id="A0A2R5F471"/>
<dbReference type="HAMAP" id="MF_01987">
    <property type="entry name" value="Ribokinase"/>
    <property type="match status" value="1"/>
</dbReference>
<reference evidence="14 15" key="1">
    <citation type="submission" date="2017-08" db="EMBL/GenBank/DDBJ databases">
        <title>Substantial Increase in Enzyme Production by Combined Drug-Resistance Mutations in Paenibacillus agaridevorans.</title>
        <authorList>
            <person name="Tanaka Y."/>
            <person name="Funane K."/>
            <person name="Hosaka T."/>
            <person name="Shiwa Y."/>
            <person name="Fujita N."/>
            <person name="Miyazaki T."/>
            <person name="Yoshikawa H."/>
            <person name="Murakami K."/>
            <person name="Kasahara K."/>
            <person name="Inaoka T."/>
            <person name="Hiraga Y."/>
            <person name="Ochi K."/>
        </authorList>
    </citation>
    <scope>NUCLEOTIDE SEQUENCE [LARGE SCALE GENOMIC DNA]</scope>
    <source>
        <strain evidence="14 15">T-3040</strain>
    </source>
</reference>
<evidence type="ECO:0000256" key="4">
    <source>
        <dbReference type="ARBA" id="ARBA00022679"/>
    </source>
</evidence>
<dbReference type="Pfam" id="PF00294">
    <property type="entry name" value="PfkB"/>
    <property type="match status" value="1"/>
</dbReference>
<evidence type="ECO:0000256" key="8">
    <source>
        <dbReference type="ARBA" id="ARBA00022840"/>
    </source>
</evidence>
<comment type="subcellular location">
    <subcellularLocation>
        <location evidence="12">Cytoplasm</location>
    </subcellularLocation>
</comment>
<dbReference type="GO" id="GO:0019303">
    <property type="term" value="P:D-ribose catabolic process"/>
    <property type="evidence" value="ECO:0007669"/>
    <property type="project" value="UniProtKB-UniRule"/>
</dbReference>
<dbReference type="GO" id="GO:0005829">
    <property type="term" value="C:cytosol"/>
    <property type="evidence" value="ECO:0007669"/>
    <property type="project" value="TreeGrafter"/>
</dbReference>
<evidence type="ECO:0000256" key="9">
    <source>
        <dbReference type="ARBA" id="ARBA00022842"/>
    </source>
</evidence>
<feature type="binding site" evidence="12">
    <location>
        <position position="184"/>
    </location>
    <ligand>
        <name>ATP</name>
        <dbReference type="ChEBI" id="CHEBI:30616"/>
    </ligand>
</feature>
<organism evidence="14 15">
    <name type="scientific">Paenibacillus agaridevorans</name>
    <dbReference type="NCBI Taxonomy" id="171404"/>
    <lineage>
        <taxon>Bacteria</taxon>
        <taxon>Bacillati</taxon>
        <taxon>Bacillota</taxon>
        <taxon>Bacilli</taxon>
        <taxon>Bacillales</taxon>
        <taxon>Paenibacillaceae</taxon>
        <taxon>Paenibacillus</taxon>
    </lineage>
</organism>
<keyword evidence="4 12" id="KW-0808">Transferase</keyword>
<evidence type="ECO:0000256" key="5">
    <source>
        <dbReference type="ARBA" id="ARBA00022723"/>
    </source>
</evidence>
<dbReference type="UniPathway" id="UPA00916">
    <property type="reaction ID" value="UER00889"/>
</dbReference>
<keyword evidence="12" id="KW-0963">Cytoplasm</keyword>
<feature type="binding site" evidence="12">
    <location>
        <begin position="220"/>
        <end position="225"/>
    </location>
    <ligand>
        <name>ATP</name>
        <dbReference type="ChEBI" id="CHEBI:30616"/>
    </ligand>
</feature>
<keyword evidence="11 12" id="KW-0119">Carbohydrate metabolism</keyword>
<dbReference type="GO" id="GO:0005524">
    <property type="term" value="F:ATP binding"/>
    <property type="evidence" value="ECO:0007669"/>
    <property type="project" value="UniProtKB-UniRule"/>
</dbReference>
<feature type="binding site" evidence="12">
    <location>
        <position position="276"/>
    </location>
    <ligand>
        <name>ATP</name>
        <dbReference type="ChEBI" id="CHEBI:30616"/>
    </ligand>
</feature>
<evidence type="ECO:0000256" key="11">
    <source>
        <dbReference type="ARBA" id="ARBA00023277"/>
    </source>
</evidence>
<dbReference type="InterPro" id="IPR029056">
    <property type="entry name" value="Ribokinase-like"/>
</dbReference>
<comment type="cofactor">
    <cofactor evidence="12">
        <name>Mg(2+)</name>
        <dbReference type="ChEBI" id="CHEBI:18420"/>
    </cofactor>
    <text evidence="12">Requires a divalent cation, most likely magnesium in vivo, as an electrophilic catalyst to aid phosphoryl group transfer. It is the chelate of the metal and the nucleotide that is the actual substrate.</text>
</comment>
<dbReference type="PROSITE" id="PS00583">
    <property type="entry name" value="PFKB_KINASES_1"/>
    <property type="match status" value="1"/>
</dbReference>
<evidence type="ECO:0000256" key="1">
    <source>
        <dbReference type="ARBA" id="ARBA00005380"/>
    </source>
</evidence>
<feature type="binding site" evidence="12">
    <location>
        <begin position="39"/>
        <end position="43"/>
    </location>
    <ligand>
        <name>substrate</name>
    </ligand>
</feature>
<feature type="binding site" evidence="12">
    <location>
        <begin position="11"/>
        <end position="13"/>
    </location>
    <ligand>
        <name>substrate</name>
    </ligand>
</feature>
<comment type="activity regulation">
    <text evidence="12">Activated by a monovalent cation that binds near, but not in, the active site. The most likely occupant of the site in vivo is potassium. Ion binding induces a conformational change that may alter substrate affinity.</text>
</comment>
<comment type="catalytic activity">
    <reaction evidence="12">
        <text>D-ribose + ATP = D-ribose 5-phosphate + ADP + H(+)</text>
        <dbReference type="Rhea" id="RHEA:13697"/>
        <dbReference type="ChEBI" id="CHEBI:15378"/>
        <dbReference type="ChEBI" id="CHEBI:30616"/>
        <dbReference type="ChEBI" id="CHEBI:47013"/>
        <dbReference type="ChEBI" id="CHEBI:78346"/>
        <dbReference type="ChEBI" id="CHEBI:456216"/>
        <dbReference type="EC" id="2.7.1.15"/>
    </reaction>
</comment>
<dbReference type="RefSeq" id="WP_108995267.1">
    <property type="nucleotide sequence ID" value="NZ_BDQX01000356.1"/>
</dbReference>
<dbReference type="PRINTS" id="PR00990">
    <property type="entry name" value="RIBOKINASE"/>
</dbReference>
<name>A0A2R5F471_9BACL</name>
<feature type="binding site" evidence="12">
    <location>
        <begin position="251"/>
        <end position="252"/>
    </location>
    <ligand>
        <name>ATP</name>
        <dbReference type="ChEBI" id="CHEBI:30616"/>
    </ligand>
</feature>
<dbReference type="NCBIfam" id="TIGR02152">
    <property type="entry name" value="D_ribokin_bact"/>
    <property type="match status" value="1"/>
</dbReference>
<dbReference type="GO" id="GO:0004747">
    <property type="term" value="F:ribokinase activity"/>
    <property type="evidence" value="ECO:0007669"/>
    <property type="project" value="UniProtKB-UniRule"/>
</dbReference>
<keyword evidence="8 12" id="KW-0067">ATP-binding</keyword>
<keyword evidence="10 12" id="KW-0630">Potassium</keyword>
<dbReference type="PANTHER" id="PTHR10584">
    <property type="entry name" value="SUGAR KINASE"/>
    <property type="match status" value="1"/>
</dbReference>
<dbReference type="EC" id="2.7.1.15" evidence="2 12"/>
<evidence type="ECO:0000256" key="6">
    <source>
        <dbReference type="ARBA" id="ARBA00022741"/>
    </source>
</evidence>
<accession>A0A2R5F471</accession>
<dbReference type="InterPro" id="IPR002139">
    <property type="entry name" value="Ribo/fructo_kinase"/>
</dbReference>
<evidence type="ECO:0000256" key="7">
    <source>
        <dbReference type="ARBA" id="ARBA00022777"/>
    </source>
</evidence>
<feature type="binding site" evidence="12">
    <location>
        <position position="252"/>
    </location>
    <ligand>
        <name>substrate</name>
    </ligand>
</feature>
<evidence type="ECO:0000313" key="14">
    <source>
        <dbReference type="EMBL" id="GBG10854.1"/>
    </source>
</evidence>
<evidence type="ECO:0000256" key="3">
    <source>
        <dbReference type="ARBA" id="ARBA00016943"/>
    </source>
</evidence>
<proteinExistence type="inferred from homology"/>
<evidence type="ECO:0000256" key="10">
    <source>
        <dbReference type="ARBA" id="ARBA00022958"/>
    </source>
</evidence>
<dbReference type="PROSITE" id="PS00584">
    <property type="entry name" value="PFKB_KINASES_2"/>
    <property type="match status" value="1"/>
</dbReference>
<protein>
    <recommendedName>
        <fullName evidence="3 12">Ribokinase</fullName>
        <shortName evidence="12">RK</shortName>
        <ecNumber evidence="2 12">2.7.1.15</ecNumber>
    </recommendedName>
</protein>
<feature type="binding site" evidence="12">
    <location>
        <position position="246"/>
    </location>
    <ligand>
        <name>K(+)</name>
        <dbReference type="ChEBI" id="CHEBI:29103"/>
    </ligand>
</feature>
<keyword evidence="5 12" id="KW-0479">Metal-binding</keyword>
<comment type="caution">
    <text evidence="14">The sequence shown here is derived from an EMBL/GenBank/DDBJ whole genome shotgun (WGS) entry which is preliminary data.</text>
</comment>
<keyword evidence="6 12" id="KW-0547">Nucleotide-binding</keyword>
<dbReference type="InterPro" id="IPR011877">
    <property type="entry name" value="Ribokinase"/>
</dbReference>
<keyword evidence="7 12" id="KW-0418">Kinase</keyword>
<comment type="function">
    <text evidence="12">Catalyzes the phosphorylation of ribose at O-5 in a reaction requiring ATP and magnesium. The resulting D-ribose-5-phosphate can then be used either for sythesis of nucleotides, histidine, and tryptophan, or as a component of the pentose phosphate pathway.</text>
</comment>
<sequence>MKSICVIGSLNIDLVAAVERFPLPGETLTSVGYSTFFGGKGGNQAIALGRLGANVSMVGKVGGDIHGSDYIRHLRMNGVDTAGIRVEQDAATGTAMILVDPQGENQIIISPGANGLLTPSDIDECWEQLLEADIFLFQLEVPIGTVAYAIKRLKGAGKTVILDPAPASQLPDAIFKYIDYMTPNETEIKYYAGRHQQYVLQLKEAANILLRKGVNTIVAKAGADGAYLIRDVDLQHIAAYPSEPVDTTGAGDCFNAGFAYALATGSTPEEAVGIGNAVGALAIRQVGAQSAMPSKSELDTFLRQQALLRLPAVPAMLEGSDNR</sequence>
<feature type="binding site" evidence="12">
    <location>
        <position position="248"/>
    </location>
    <ligand>
        <name>K(+)</name>
        <dbReference type="ChEBI" id="CHEBI:29103"/>
    </ligand>
</feature>
<comment type="subunit">
    <text evidence="12">Homodimer.</text>
</comment>
<comment type="similarity">
    <text evidence="12">Belongs to the carbohydrate kinase PfkB family. Ribokinase subfamily.</text>
</comment>
<dbReference type="InterPro" id="IPR002173">
    <property type="entry name" value="Carboh/pur_kinase_PfkB_CS"/>
</dbReference>
<feature type="binding site" evidence="12">
    <location>
        <position position="285"/>
    </location>
    <ligand>
        <name>K(+)</name>
        <dbReference type="ChEBI" id="CHEBI:29103"/>
    </ligand>
</feature>
<dbReference type="GO" id="GO:0046872">
    <property type="term" value="F:metal ion binding"/>
    <property type="evidence" value="ECO:0007669"/>
    <property type="project" value="UniProtKB-KW"/>
</dbReference>
<evidence type="ECO:0000256" key="2">
    <source>
        <dbReference type="ARBA" id="ARBA00012035"/>
    </source>
</evidence>
<evidence type="ECO:0000313" key="15">
    <source>
        <dbReference type="Proteomes" id="UP000245202"/>
    </source>
</evidence>
<dbReference type="InterPro" id="IPR011611">
    <property type="entry name" value="PfkB_dom"/>
</dbReference>
<evidence type="ECO:0000256" key="12">
    <source>
        <dbReference type="HAMAP-Rule" id="MF_01987"/>
    </source>
</evidence>
<feature type="binding site" evidence="12">
    <location>
        <position position="140"/>
    </location>
    <ligand>
        <name>substrate</name>
    </ligand>
</feature>
<evidence type="ECO:0000259" key="13">
    <source>
        <dbReference type="Pfam" id="PF00294"/>
    </source>
</evidence>
<comment type="similarity">
    <text evidence="1">Belongs to the carbohydrate kinase pfkB family.</text>
</comment>
<dbReference type="Proteomes" id="UP000245202">
    <property type="component" value="Unassembled WGS sequence"/>
</dbReference>
<comment type="pathway">
    <text evidence="12">Carbohydrate metabolism; D-ribose degradation; D-ribose 5-phosphate from beta-D-ribopyranose: step 2/2.</text>
</comment>
<dbReference type="SUPFAM" id="SSF53613">
    <property type="entry name" value="Ribokinase-like"/>
    <property type="match status" value="1"/>
</dbReference>
<dbReference type="Gene3D" id="3.40.1190.20">
    <property type="match status" value="1"/>
</dbReference>
<dbReference type="EMBL" id="BDQX01000356">
    <property type="protein sequence ID" value="GBG10854.1"/>
    <property type="molecule type" value="Genomic_DNA"/>
</dbReference>
<keyword evidence="15" id="KW-1185">Reference proteome</keyword>
<feature type="active site" description="Proton acceptor" evidence="12">
    <location>
        <position position="252"/>
    </location>
</feature>